<proteinExistence type="predicted"/>
<sequence>METQQRFYDCCCIFEKKVKGACYPFEITPSEYNFENSFPDFITNIFPPNITDDEAVVYTFTIANKYCHTLKFKFESADYAILVITKYTYHAIFYAFLEDFRNEIASTEEDKLNPTQLYYQIINCLNEWKFIDPTTLHVKFFLREFDQNTEFSLENLLNFNPFSYLPPDIDYTLLWASLIAHKRVYIYSENPCLVSRATLSMTSFMAPIPYYGRTLISLNPYDKRPSTEDYELIGTTDMNQCNLPDRKGVILEVLRERSILDIKDEFDKWKERSKIFYKVCIHIIRCRVMDDPFFVMIEANPYEGSIEKFVKPSTRKKIPPLWCLSDFGSSQTCKAIISDESYFLEFRESIINMNMDHFYGEKTKDELQKYLKTFDHAIELFKTDEHFINVMKSHKNFIHKCMKKIENGNNENPKKKQLNNEDEI</sequence>
<evidence type="ECO:0000313" key="2">
    <source>
        <dbReference type="Proteomes" id="UP000001542"/>
    </source>
</evidence>
<evidence type="ECO:0008006" key="3">
    <source>
        <dbReference type="Google" id="ProtNLM"/>
    </source>
</evidence>
<gene>
    <name evidence="1" type="ORF">TVAG_221210</name>
</gene>
<name>A2FWX7_TRIV3</name>
<dbReference type="Proteomes" id="UP000001542">
    <property type="component" value="Unassembled WGS sequence"/>
</dbReference>
<dbReference type="InParanoid" id="A2FWX7"/>
<organism evidence="1 2">
    <name type="scientific">Trichomonas vaginalis (strain ATCC PRA-98 / G3)</name>
    <dbReference type="NCBI Taxonomy" id="412133"/>
    <lineage>
        <taxon>Eukaryota</taxon>
        <taxon>Metamonada</taxon>
        <taxon>Parabasalia</taxon>
        <taxon>Trichomonadida</taxon>
        <taxon>Trichomonadidae</taxon>
        <taxon>Trichomonas</taxon>
    </lineage>
</organism>
<dbReference type="SMR" id="A2FWX7"/>
<dbReference type="VEuPathDB" id="TrichDB:TVAG_221210"/>
<dbReference type="EMBL" id="DS114096">
    <property type="protein sequence ID" value="EAX90578.1"/>
    <property type="molecule type" value="Genomic_DNA"/>
</dbReference>
<accession>A2FWX7</accession>
<keyword evidence="2" id="KW-1185">Reference proteome</keyword>
<dbReference type="RefSeq" id="XP_001303508.1">
    <property type="nucleotide sequence ID" value="XM_001303507.1"/>
</dbReference>
<protein>
    <recommendedName>
        <fullName evidence="3">UDENN domain-containing protein</fullName>
    </recommendedName>
</protein>
<reference evidence="1" key="1">
    <citation type="submission" date="2006-10" db="EMBL/GenBank/DDBJ databases">
        <authorList>
            <person name="Amadeo P."/>
            <person name="Zhao Q."/>
            <person name="Wortman J."/>
            <person name="Fraser-Liggett C."/>
            <person name="Carlton J."/>
        </authorList>
    </citation>
    <scope>NUCLEOTIDE SEQUENCE</scope>
    <source>
        <strain evidence="1">G3</strain>
    </source>
</reference>
<dbReference type="AlphaFoldDB" id="A2FWX7"/>
<evidence type="ECO:0000313" key="1">
    <source>
        <dbReference type="EMBL" id="EAX90578.1"/>
    </source>
</evidence>
<reference evidence="1" key="2">
    <citation type="journal article" date="2007" name="Science">
        <title>Draft genome sequence of the sexually transmitted pathogen Trichomonas vaginalis.</title>
        <authorList>
            <person name="Carlton J.M."/>
            <person name="Hirt R.P."/>
            <person name="Silva J.C."/>
            <person name="Delcher A.L."/>
            <person name="Schatz M."/>
            <person name="Zhao Q."/>
            <person name="Wortman J.R."/>
            <person name="Bidwell S.L."/>
            <person name="Alsmark U.C.M."/>
            <person name="Besteiro S."/>
            <person name="Sicheritz-Ponten T."/>
            <person name="Noel C.J."/>
            <person name="Dacks J.B."/>
            <person name="Foster P.G."/>
            <person name="Simillion C."/>
            <person name="Van de Peer Y."/>
            <person name="Miranda-Saavedra D."/>
            <person name="Barton G.J."/>
            <person name="Westrop G.D."/>
            <person name="Mueller S."/>
            <person name="Dessi D."/>
            <person name="Fiori P.L."/>
            <person name="Ren Q."/>
            <person name="Paulsen I."/>
            <person name="Zhang H."/>
            <person name="Bastida-Corcuera F.D."/>
            <person name="Simoes-Barbosa A."/>
            <person name="Brown M.T."/>
            <person name="Hayes R.D."/>
            <person name="Mukherjee M."/>
            <person name="Okumura C.Y."/>
            <person name="Schneider R."/>
            <person name="Smith A.J."/>
            <person name="Vanacova S."/>
            <person name="Villalvazo M."/>
            <person name="Haas B.J."/>
            <person name="Pertea M."/>
            <person name="Feldblyum T.V."/>
            <person name="Utterback T.R."/>
            <person name="Shu C.L."/>
            <person name="Osoegawa K."/>
            <person name="de Jong P.J."/>
            <person name="Hrdy I."/>
            <person name="Horvathova L."/>
            <person name="Zubacova Z."/>
            <person name="Dolezal P."/>
            <person name="Malik S.B."/>
            <person name="Logsdon J.M. Jr."/>
            <person name="Henze K."/>
            <person name="Gupta A."/>
            <person name="Wang C.C."/>
            <person name="Dunne R.L."/>
            <person name="Upcroft J.A."/>
            <person name="Upcroft P."/>
            <person name="White O."/>
            <person name="Salzberg S.L."/>
            <person name="Tang P."/>
            <person name="Chiu C.-H."/>
            <person name="Lee Y.-S."/>
            <person name="Embley T.M."/>
            <person name="Coombs G.H."/>
            <person name="Mottram J.C."/>
            <person name="Tachezy J."/>
            <person name="Fraser-Liggett C.M."/>
            <person name="Johnson P.J."/>
        </authorList>
    </citation>
    <scope>NUCLEOTIDE SEQUENCE [LARGE SCALE GENOMIC DNA]</scope>
    <source>
        <strain evidence="1">G3</strain>
    </source>
</reference>
<dbReference type="KEGG" id="tva:4748266"/>
<dbReference type="VEuPathDB" id="TrichDB:TVAGG3_0033800"/>